<dbReference type="InterPro" id="IPR011650">
    <property type="entry name" value="Peptidase_M20_dimer"/>
</dbReference>
<dbReference type="RefSeq" id="WP_091270781.1">
    <property type="nucleotide sequence ID" value="NZ_FNDK01000001.1"/>
</dbReference>
<feature type="binding site" evidence="2">
    <location>
        <position position="371"/>
    </location>
    <ligand>
        <name>Mn(2+)</name>
        <dbReference type="ChEBI" id="CHEBI:29035"/>
        <label>2</label>
    </ligand>
</feature>
<evidence type="ECO:0000259" key="3">
    <source>
        <dbReference type="Pfam" id="PF07687"/>
    </source>
</evidence>
<name>A0A1G7Z9N1_9BACI</name>
<sequence>MNSEKLLQAKAQEMYSSLSEWRRYLHQYPELSFQEKNTASFVKSTLEKLNGIEVLAGKKETGTETGVVGIIKKGEGPVVALRADMDALPIQEENQTEYTSKHDGVMHACGHDAHTAILLGCAHLLSERDIAFSGTIKLLFQPAEEDADDTGRTGASYFIEHGLLDDVSIAFALHMDPELKPGHIKLHAGPSMANVDTFQAVIEGTGGHGAYPHLGTDPMYMLSFILQAIYAIPSRRISPLSPAVISVGEIKAGSSTNVIPETVTMQGTMRSYDKQTRIQLEKELKQTFELVSSMGGTYKLDIEHGEPALNNDARAVHLYETVIQEILSDFHVHRKPYGLGGEDFGHMAEKVPAAMLFLGAGFTEMDNRGLHMPRFDIDEDILPIGVTLLTGAALRYLMENKK</sequence>
<dbReference type="InterPro" id="IPR036264">
    <property type="entry name" value="Bact_exopeptidase_dim_dom"/>
</dbReference>
<dbReference type="Pfam" id="PF07687">
    <property type="entry name" value="M20_dimer"/>
    <property type="match status" value="1"/>
</dbReference>
<dbReference type="AlphaFoldDB" id="A0A1G7Z9N1"/>
<dbReference type="SUPFAM" id="SSF55031">
    <property type="entry name" value="Bacterial exopeptidase dimerisation domain"/>
    <property type="match status" value="1"/>
</dbReference>
<dbReference type="SUPFAM" id="SSF53187">
    <property type="entry name" value="Zn-dependent exopeptidases"/>
    <property type="match status" value="1"/>
</dbReference>
<evidence type="ECO:0000313" key="4">
    <source>
        <dbReference type="EMBL" id="SDH05404.1"/>
    </source>
</evidence>
<keyword evidence="5" id="KW-1185">Reference proteome</keyword>
<dbReference type="CDD" id="cd03886">
    <property type="entry name" value="M20_Acy1"/>
    <property type="match status" value="1"/>
</dbReference>
<organism evidence="4 5">
    <name type="scientific">Alteribacillus persepolensis</name>
    <dbReference type="NCBI Taxonomy" id="568899"/>
    <lineage>
        <taxon>Bacteria</taxon>
        <taxon>Bacillati</taxon>
        <taxon>Bacillota</taxon>
        <taxon>Bacilli</taxon>
        <taxon>Bacillales</taxon>
        <taxon>Bacillaceae</taxon>
        <taxon>Alteribacillus</taxon>
    </lineage>
</organism>
<dbReference type="InterPro" id="IPR017439">
    <property type="entry name" value="Amidohydrolase"/>
</dbReference>
<dbReference type="Proteomes" id="UP000199163">
    <property type="component" value="Unassembled WGS sequence"/>
</dbReference>
<dbReference type="GO" id="GO:0046872">
    <property type="term" value="F:metal ion binding"/>
    <property type="evidence" value="ECO:0007669"/>
    <property type="project" value="UniProtKB-KW"/>
</dbReference>
<feature type="binding site" evidence="2">
    <location>
        <position position="111"/>
    </location>
    <ligand>
        <name>Mn(2+)</name>
        <dbReference type="ChEBI" id="CHEBI:29035"/>
        <label>2</label>
    </ligand>
</feature>
<reference evidence="4 5" key="1">
    <citation type="submission" date="2016-10" db="EMBL/GenBank/DDBJ databases">
        <authorList>
            <person name="de Groot N.N."/>
        </authorList>
    </citation>
    <scope>NUCLEOTIDE SEQUENCE [LARGE SCALE GENOMIC DNA]</scope>
    <source>
        <strain evidence="4 5">DSM 21632</strain>
    </source>
</reference>
<evidence type="ECO:0000256" key="1">
    <source>
        <dbReference type="ARBA" id="ARBA00022801"/>
    </source>
</evidence>
<comment type="cofactor">
    <cofactor evidence="2">
        <name>Mn(2+)</name>
        <dbReference type="ChEBI" id="CHEBI:29035"/>
    </cofactor>
    <text evidence="2">The Mn(2+) ion enhances activity.</text>
</comment>
<dbReference type="Pfam" id="PF01546">
    <property type="entry name" value="Peptidase_M20"/>
    <property type="match status" value="1"/>
</dbReference>
<dbReference type="InterPro" id="IPR002933">
    <property type="entry name" value="Peptidase_M20"/>
</dbReference>
<feature type="binding site" evidence="2">
    <location>
        <position position="109"/>
    </location>
    <ligand>
        <name>Mn(2+)</name>
        <dbReference type="ChEBI" id="CHEBI:29035"/>
        <label>2</label>
    </ligand>
</feature>
<dbReference type="NCBIfam" id="TIGR01891">
    <property type="entry name" value="amidohydrolases"/>
    <property type="match status" value="1"/>
</dbReference>
<dbReference type="PANTHER" id="PTHR11014:SF63">
    <property type="entry name" value="METALLOPEPTIDASE, PUTATIVE (AFU_ORTHOLOGUE AFUA_6G09600)-RELATED"/>
    <property type="match status" value="1"/>
</dbReference>
<feature type="domain" description="Peptidase M20 dimerisation" evidence="3">
    <location>
        <begin position="197"/>
        <end position="288"/>
    </location>
</feature>
<protein>
    <submittedName>
        <fullName evidence="4">Amidohydrolase</fullName>
    </submittedName>
</protein>
<dbReference type="GO" id="GO:0050118">
    <property type="term" value="F:N-acetyldiaminopimelate deacetylase activity"/>
    <property type="evidence" value="ECO:0007669"/>
    <property type="project" value="UniProtKB-ARBA"/>
</dbReference>
<dbReference type="PANTHER" id="PTHR11014">
    <property type="entry name" value="PEPTIDASE M20 FAMILY MEMBER"/>
    <property type="match status" value="1"/>
</dbReference>
<dbReference type="STRING" id="568899.SAMN05192534_101460"/>
<keyword evidence="2" id="KW-0479">Metal-binding</keyword>
<dbReference type="EMBL" id="FNDK01000001">
    <property type="protein sequence ID" value="SDH05404.1"/>
    <property type="molecule type" value="Genomic_DNA"/>
</dbReference>
<dbReference type="Gene3D" id="3.30.70.360">
    <property type="match status" value="1"/>
</dbReference>
<dbReference type="PIRSF" id="PIRSF005962">
    <property type="entry name" value="Pept_M20D_amidohydro"/>
    <property type="match status" value="1"/>
</dbReference>
<evidence type="ECO:0000256" key="2">
    <source>
        <dbReference type="PIRSR" id="PIRSR005962-1"/>
    </source>
</evidence>
<evidence type="ECO:0000313" key="5">
    <source>
        <dbReference type="Proteomes" id="UP000199163"/>
    </source>
</evidence>
<proteinExistence type="predicted"/>
<dbReference type="FunFam" id="3.30.70.360:FF:000001">
    <property type="entry name" value="N-acetyldiaminopimelate deacetylase"/>
    <property type="match status" value="1"/>
</dbReference>
<dbReference type="OrthoDB" id="9776731at2"/>
<dbReference type="Gene3D" id="3.40.630.10">
    <property type="entry name" value="Zn peptidases"/>
    <property type="match status" value="1"/>
</dbReference>
<keyword evidence="1 4" id="KW-0378">Hydrolase</keyword>
<dbReference type="GO" id="GO:0019877">
    <property type="term" value="P:diaminopimelate biosynthetic process"/>
    <property type="evidence" value="ECO:0007669"/>
    <property type="project" value="UniProtKB-ARBA"/>
</dbReference>
<gene>
    <name evidence="4" type="ORF">SAMN05192534_101460</name>
</gene>
<feature type="binding site" evidence="2">
    <location>
        <position position="145"/>
    </location>
    <ligand>
        <name>Mn(2+)</name>
        <dbReference type="ChEBI" id="CHEBI:29035"/>
        <label>2</label>
    </ligand>
</feature>
<keyword evidence="2" id="KW-0464">Manganese</keyword>
<accession>A0A1G7Z9N1</accession>
<feature type="binding site" evidence="2">
    <location>
        <position position="174"/>
    </location>
    <ligand>
        <name>Mn(2+)</name>
        <dbReference type="ChEBI" id="CHEBI:29035"/>
        <label>2</label>
    </ligand>
</feature>